<dbReference type="InterPro" id="IPR008686">
    <property type="entry name" value="RNA_pol_mitovir"/>
</dbReference>
<dbReference type="SUPFAM" id="SSF56672">
    <property type="entry name" value="DNA/RNA polymerases"/>
    <property type="match status" value="1"/>
</dbReference>
<dbReference type="PANTHER" id="PTHR34456:SF9">
    <property type="entry name" value="MITOVIRUS RNA-DEPENDENT RNA POLYMERASE"/>
    <property type="match status" value="1"/>
</dbReference>
<proteinExistence type="predicted"/>
<sequence length="217" mass="24286">MTAHFFQIKPFSRLVGEMNAYSFDLQSATDRAWLGLQSALIAQLFDNSLSAFVCSAFRSYPFRAPFWKKIPQVKSLTLRVGQPLFGLLLLFSWPLFTLTHHLLVMYCAEQVHPGQKFYKYAILGDDVVICGIEVAKIYKQTLAELGVDISMSKSLISHSGSAEFAKRFWCKGLTVDLSPVSIRNLLNSHHLPGALSLLVIKKRGLALSVGFMVLDLE</sequence>
<dbReference type="EMBL" id="MH922916">
    <property type="protein sequence ID" value="QDD68265.1"/>
    <property type="molecule type" value="Genomic_DNA"/>
</dbReference>
<geneLocation type="mitochondrion" evidence="1"/>
<dbReference type="Pfam" id="PF05919">
    <property type="entry name" value="Mitovir_RNA_pol"/>
    <property type="match status" value="1"/>
</dbReference>
<dbReference type="InterPro" id="IPR043502">
    <property type="entry name" value="DNA/RNA_pol_sf"/>
</dbReference>
<dbReference type="GeneID" id="40866269"/>
<reference evidence="1" key="1">
    <citation type="journal article" date="2019" name="Mitochondrial DNA Part B Resour">
        <title>Characterization of the complete mitochondrial genome of shrubby sophora (Sophora flavescens Ait.).</title>
        <authorList>
            <person name="Zhang W."/>
            <person name="Qingdu F."/>
            <person name="Li G."/>
        </authorList>
    </citation>
    <scope>NUCLEOTIDE SEQUENCE</scope>
</reference>
<keyword evidence="1" id="KW-0496">Mitochondrion</keyword>
<dbReference type="PANTHER" id="PTHR34456">
    <property type="entry name" value="MITOVIRUS RNA-DEPENDENT RNA POLYMERASE"/>
    <property type="match status" value="1"/>
</dbReference>
<dbReference type="RefSeq" id="YP_009675544.1">
    <property type="nucleotide sequence ID" value="NC_043897.1"/>
</dbReference>
<evidence type="ECO:0000313" key="1">
    <source>
        <dbReference type="EMBL" id="QDD68265.1"/>
    </source>
</evidence>
<accession>A0A4Y5UZ46</accession>
<organism evidence="1">
    <name type="scientific">Sophora flavescens</name>
    <name type="common">Shrubby sophora</name>
    <name type="synonym">Radiusia flavescens</name>
    <dbReference type="NCBI Taxonomy" id="49840"/>
    <lineage>
        <taxon>Eukaryota</taxon>
        <taxon>Viridiplantae</taxon>
        <taxon>Streptophyta</taxon>
        <taxon>Embryophyta</taxon>
        <taxon>Tracheophyta</taxon>
        <taxon>Spermatophyta</taxon>
        <taxon>Magnoliopsida</taxon>
        <taxon>eudicotyledons</taxon>
        <taxon>Gunneridae</taxon>
        <taxon>Pentapetalae</taxon>
        <taxon>rosids</taxon>
        <taxon>fabids</taxon>
        <taxon>Fabales</taxon>
        <taxon>Fabaceae</taxon>
        <taxon>Papilionoideae</taxon>
        <taxon>50 kb inversion clade</taxon>
        <taxon>genistoids sensu lato</taxon>
        <taxon>core genistoids</taxon>
        <taxon>Sophoreae</taxon>
        <taxon>Sophora</taxon>
    </lineage>
</organism>
<name>A0A4Y5UZ46_SOPFL</name>
<protein>
    <recommendedName>
        <fullName evidence="2">Reverse transcriptase</fullName>
    </recommendedName>
</protein>
<gene>
    <name evidence="1" type="primary">ORF217</name>
</gene>
<evidence type="ECO:0008006" key="2">
    <source>
        <dbReference type="Google" id="ProtNLM"/>
    </source>
</evidence>
<dbReference type="AlphaFoldDB" id="A0A4Y5UZ46"/>